<dbReference type="InterPro" id="IPR008535">
    <property type="entry name" value="DUF817"/>
</dbReference>
<reference evidence="2 3" key="1">
    <citation type="journal article" date="2014" name="Genome Announc.">
        <title>Draft Genome Sequence of Advenella kashmirensis Strain W13003, a Polycyclic Aromatic Hydrocarbon-Degrading Bacterium.</title>
        <authorList>
            <person name="Wang X."/>
            <person name="Jin D."/>
            <person name="Zhou L."/>
            <person name="Wu L."/>
            <person name="An W."/>
            <person name="Zhao L."/>
        </authorList>
    </citation>
    <scope>NUCLEOTIDE SEQUENCE [LARGE SCALE GENOMIC DNA]</scope>
    <source>
        <strain evidence="2 3">W13003</strain>
    </source>
</reference>
<feature type="transmembrane region" description="Helical" evidence="1">
    <location>
        <begin position="215"/>
        <end position="235"/>
    </location>
</feature>
<evidence type="ECO:0000256" key="1">
    <source>
        <dbReference type="SAM" id="Phobius"/>
    </source>
</evidence>
<evidence type="ECO:0000313" key="3">
    <source>
        <dbReference type="Proteomes" id="UP000018733"/>
    </source>
</evidence>
<dbReference type="EMBL" id="AYXT01000009">
    <property type="protein sequence ID" value="ETF02508.1"/>
    <property type="molecule type" value="Genomic_DNA"/>
</dbReference>
<accession>V8QT60</accession>
<organism evidence="2 3">
    <name type="scientific">Advenella kashmirensis W13003</name>
    <dbReference type="NCBI Taxonomy" id="1424334"/>
    <lineage>
        <taxon>Bacteria</taxon>
        <taxon>Pseudomonadati</taxon>
        <taxon>Pseudomonadota</taxon>
        <taxon>Betaproteobacteria</taxon>
        <taxon>Burkholderiales</taxon>
        <taxon>Alcaligenaceae</taxon>
    </lineage>
</organism>
<dbReference type="eggNOG" id="COG3739">
    <property type="taxonomic scope" value="Bacteria"/>
</dbReference>
<feature type="transmembrane region" description="Helical" evidence="1">
    <location>
        <begin position="63"/>
        <end position="80"/>
    </location>
</feature>
<keyword evidence="3" id="KW-1185">Reference proteome</keyword>
<dbReference type="Proteomes" id="UP000018733">
    <property type="component" value="Unassembled WGS sequence"/>
</dbReference>
<keyword evidence="1" id="KW-0472">Membrane</keyword>
<feature type="transmembrane region" description="Helical" evidence="1">
    <location>
        <begin position="255"/>
        <end position="272"/>
    </location>
</feature>
<dbReference type="Pfam" id="PF05675">
    <property type="entry name" value="DUF817"/>
    <property type="match status" value="1"/>
</dbReference>
<keyword evidence="1" id="KW-1133">Transmembrane helix</keyword>
<dbReference type="OrthoDB" id="1550598at2"/>
<proteinExistence type="predicted"/>
<dbReference type="STRING" id="1424334.W822_06495"/>
<feature type="transmembrane region" description="Helical" evidence="1">
    <location>
        <begin position="87"/>
        <end position="104"/>
    </location>
</feature>
<evidence type="ECO:0000313" key="2">
    <source>
        <dbReference type="EMBL" id="ETF02508.1"/>
    </source>
</evidence>
<dbReference type="RefSeq" id="WP_024004283.1">
    <property type="nucleotide sequence ID" value="NZ_KI650979.1"/>
</dbReference>
<dbReference type="PATRIC" id="fig|1424334.3.peg.1295"/>
<protein>
    <submittedName>
        <fullName evidence="2">Membrane protein</fullName>
    </submittedName>
</protein>
<comment type="caution">
    <text evidence="2">The sequence shown here is derived from an EMBL/GenBank/DDBJ whole genome shotgun (WGS) entry which is preliminary data.</text>
</comment>
<dbReference type="HOGENOM" id="CLU_070515_1_0_4"/>
<gene>
    <name evidence="2" type="ORF">W822_06495</name>
</gene>
<name>V8QT60_9BURK</name>
<dbReference type="AlphaFoldDB" id="V8QT60"/>
<feature type="transmembrane region" description="Helical" evidence="1">
    <location>
        <begin position="124"/>
        <end position="145"/>
    </location>
</feature>
<feature type="transmembrane region" description="Helical" evidence="1">
    <location>
        <begin position="38"/>
        <end position="57"/>
    </location>
</feature>
<feature type="transmembrane region" description="Helical" evidence="1">
    <location>
        <begin position="157"/>
        <end position="178"/>
    </location>
</feature>
<keyword evidence="1" id="KW-0812">Transmembrane</keyword>
<dbReference type="PIRSF" id="PIRSF009141">
    <property type="entry name" value="UCP009141"/>
    <property type="match status" value="1"/>
</dbReference>
<sequence>MLSRFDQILLAPGPDVHLKGWKRVCVEFLFFGIKEARACLFAGLFFILLFVTPRAGLLGIARYDLLFIGALLIQVWMIAAKLETRDELYAICLFHILGFTLEVFKTSSYIQSWHYPDPGYLKLFGVPLFSGFMYAAVGSYIIQAWRLFKLRITYHPRYWMAIVCALLIYLNFFTHHFIGDFRGYLLAFSLGLYARSTVHFTPYDKERQMPLLLSFLLIGFFIWIAENLGTFFGAWRYPDQLTGWVLVHLGKWNSWALLVMMTFTIVIHLKHVKSSISVPK</sequence>